<dbReference type="eggNOG" id="COG4715">
    <property type="taxonomic scope" value="Bacteria"/>
</dbReference>
<feature type="domain" description="SWIM-type" evidence="3">
    <location>
        <begin position="92"/>
        <end position="130"/>
    </location>
</feature>
<dbReference type="GO" id="GO:0008270">
    <property type="term" value="F:zinc ion binding"/>
    <property type="evidence" value="ECO:0007669"/>
    <property type="project" value="UniProtKB-KW"/>
</dbReference>
<dbReference type="EMBL" id="CM000913">
    <property type="protein sequence ID" value="EFG09294.1"/>
    <property type="molecule type" value="Genomic_DNA"/>
</dbReference>
<reference evidence="4 5" key="1">
    <citation type="journal article" date="2010" name="Genome Biol. Evol.">
        <title>The sequence of a 1.8-mb bacterial linear plasmid reveals a rich evolutionary reservoir of secondary metabolic pathways.</title>
        <authorList>
            <person name="Medema M.H."/>
            <person name="Trefzer A."/>
            <person name="Kovalchuk A."/>
            <person name="van den Berg M."/>
            <person name="Mueller U."/>
            <person name="Heijne W."/>
            <person name="Wu L."/>
            <person name="Alam M.T."/>
            <person name="Ronning C.M."/>
            <person name="Nierman W.C."/>
            <person name="Bovenberg R.A.L."/>
            <person name="Breitling R."/>
            <person name="Takano E."/>
        </authorList>
    </citation>
    <scope>NUCLEOTIDE SEQUENCE [LARGE SCALE GENOMIC DNA]</scope>
    <source>
        <strain evidence="5">ATCC 27064 / DSM 738 / JCM 4710 / NBRC 13307 / NCIMB 12785 / NRRL 3585 / VKM Ac-602</strain>
    </source>
</reference>
<evidence type="ECO:0000313" key="4">
    <source>
        <dbReference type="EMBL" id="EFG09294.1"/>
    </source>
</evidence>
<feature type="compositionally biased region" description="Basic and acidic residues" evidence="2">
    <location>
        <begin position="26"/>
        <end position="43"/>
    </location>
</feature>
<dbReference type="Proteomes" id="UP000002357">
    <property type="component" value="Chromosome"/>
</dbReference>
<organism evidence="4 5">
    <name type="scientific">Streptomyces clavuligerus</name>
    <dbReference type="NCBI Taxonomy" id="1901"/>
    <lineage>
        <taxon>Bacteria</taxon>
        <taxon>Bacillati</taxon>
        <taxon>Actinomycetota</taxon>
        <taxon>Actinomycetes</taxon>
        <taxon>Kitasatosporales</taxon>
        <taxon>Streptomycetaceae</taxon>
        <taxon>Streptomyces</taxon>
    </lineage>
</organism>
<keyword evidence="5" id="KW-1185">Reference proteome</keyword>
<dbReference type="PROSITE" id="PS50966">
    <property type="entry name" value="ZF_SWIM"/>
    <property type="match status" value="1"/>
</dbReference>
<name>E2Q5T0_STRCL</name>
<gene>
    <name evidence="4" type="ORF">SCLAV_4220</name>
</gene>
<evidence type="ECO:0000259" key="3">
    <source>
        <dbReference type="PROSITE" id="PS50966"/>
    </source>
</evidence>
<keyword evidence="1" id="KW-0479">Metal-binding</keyword>
<sequence>MKGSRETRGGGGTRLDRTAPRTGDGTIDRRPTDVEREPKRGGEAMERLTEADLRSLAGPRSFERGLGYVDAVSGVEVGDGWIRASVRGTERYEAELTPGRRGGLTGVCDCPYGQEGNFCKHLVALGLTVLAQEGGLPRLRESARTRARSLDAWLSGLSPDELLTVVRDELAEDRRLRRRLELRAASARGDLAALRSRIRDALDIAPFAQYGHVEYADARAYADQAGQAVSAIRSLTASGRAADAIALAREAIGLLAGVVESVDDSDGWLGGIGTDLADIHHDACRATRPDPEELAHWLVTHALDDAADLTDIDPLDYEDLLDERGRAALLRYATEAWTANRTGWAEKELMRRLAGARRDIDTVVAVLAADLAPNGHTHLLIARELDAADRPADALEWAERGLRATADLAAVDTALVDHLADRYARTDRPTDALTLRRDHFAARRTLLTYRQLRTAARAAACWPPERERALDLLRADADQKAAHGGRVLVDVLLDDKDTDAAWQAAMTHGTHDDQWLTLADLSRATRPADALAVYHRMAAGLAHETGNRVYERLVGLFLSMGDCHRLLGTPDDFTAYITDVRTAQRRKRNLMRLMDGHGL</sequence>
<keyword evidence="1" id="KW-0862">Zinc</keyword>
<evidence type="ECO:0000256" key="1">
    <source>
        <dbReference type="PROSITE-ProRule" id="PRU00325"/>
    </source>
</evidence>
<dbReference type="InterPro" id="IPR007527">
    <property type="entry name" value="Znf_SWIM"/>
</dbReference>
<proteinExistence type="predicted"/>
<protein>
    <submittedName>
        <fullName evidence="4">Zinc finger SWIM domain-containing protein</fullName>
    </submittedName>
</protein>
<feature type="region of interest" description="Disordered" evidence="2">
    <location>
        <begin position="1"/>
        <end position="43"/>
    </location>
</feature>
<dbReference type="AlphaFoldDB" id="E2Q5T0"/>
<keyword evidence="1" id="KW-0863">Zinc-finger</keyword>
<feature type="compositionally biased region" description="Basic and acidic residues" evidence="2">
    <location>
        <begin position="1"/>
        <end position="19"/>
    </location>
</feature>
<evidence type="ECO:0000256" key="2">
    <source>
        <dbReference type="SAM" id="MobiDB-lite"/>
    </source>
</evidence>
<accession>E2Q5T0</accession>
<evidence type="ECO:0000313" key="5">
    <source>
        <dbReference type="Proteomes" id="UP000002357"/>
    </source>
</evidence>